<dbReference type="SUPFAM" id="SSF143120">
    <property type="entry name" value="YefM-like"/>
    <property type="match status" value="1"/>
</dbReference>
<dbReference type="InterPro" id="IPR036165">
    <property type="entry name" value="YefM-like_sf"/>
</dbReference>
<dbReference type="Proteomes" id="UP001596455">
    <property type="component" value="Unassembled WGS sequence"/>
</dbReference>
<evidence type="ECO:0000313" key="2">
    <source>
        <dbReference type="EMBL" id="MFC7403708.1"/>
    </source>
</evidence>
<evidence type="ECO:0000313" key="3">
    <source>
        <dbReference type="Proteomes" id="UP001596455"/>
    </source>
</evidence>
<organism evidence="2 3">
    <name type="scientific">Georgenia alba</name>
    <dbReference type="NCBI Taxonomy" id="2233858"/>
    <lineage>
        <taxon>Bacteria</taxon>
        <taxon>Bacillati</taxon>
        <taxon>Actinomycetota</taxon>
        <taxon>Actinomycetes</taxon>
        <taxon>Micrococcales</taxon>
        <taxon>Bogoriellaceae</taxon>
        <taxon>Georgenia</taxon>
    </lineage>
</organism>
<comment type="similarity">
    <text evidence="1">Belongs to the phD/YefM antitoxin family.</text>
</comment>
<dbReference type="RefSeq" id="WP_382390425.1">
    <property type="nucleotide sequence ID" value="NZ_JBHTCQ010000001.1"/>
</dbReference>
<dbReference type="EMBL" id="JBHTCQ010000001">
    <property type="protein sequence ID" value="MFC7403708.1"/>
    <property type="molecule type" value="Genomic_DNA"/>
</dbReference>
<gene>
    <name evidence="2" type="ORF">ACFQQL_01200</name>
</gene>
<accession>A0ABW2Q5H4</accession>
<keyword evidence="3" id="KW-1185">Reference proteome</keyword>
<evidence type="ECO:0000256" key="1">
    <source>
        <dbReference type="ARBA" id="ARBA00009981"/>
    </source>
</evidence>
<name>A0ABW2Q5H4_9MICO</name>
<reference evidence="3" key="1">
    <citation type="journal article" date="2019" name="Int. J. Syst. Evol. Microbiol.">
        <title>The Global Catalogue of Microorganisms (GCM) 10K type strain sequencing project: providing services to taxonomists for standard genome sequencing and annotation.</title>
        <authorList>
            <consortium name="The Broad Institute Genomics Platform"/>
            <consortium name="The Broad Institute Genome Sequencing Center for Infectious Disease"/>
            <person name="Wu L."/>
            <person name="Ma J."/>
        </authorList>
    </citation>
    <scope>NUCLEOTIDE SEQUENCE [LARGE SCALE GENOMIC DNA]</scope>
    <source>
        <strain evidence="3">JCM 1490</strain>
    </source>
</reference>
<proteinExistence type="inferred from homology"/>
<comment type="caution">
    <text evidence="2">The sequence shown here is derived from an EMBL/GenBank/DDBJ whole genome shotgun (WGS) entry which is preliminary data.</text>
</comment>
<protein>
    <submittedName>
        <fullName evidence="2">Type II toxin-antitoxin system Phd/YefM family antitoxin</fullName>
    </submittedName>
</protein>
<sequence>MKSISARDVTREFSRIRHEVENGESYEVTHHGRVVMTLNPPRRKRWSTLVAAWEGLEHDATFADDIESAREHLDSEVTDPRQG</sequence>